<gene>
    <name evidence="9" type="ORF">FHR82_001505</name>
</gene>
<dbReference type="Pfam" id="PF01032">
    <property type="entry name" value="FecCD"/>
    <property type="match status" value="1"/>
</dbReference>
<feature type="transmembrane region" description="Helical" evidence="8">
    <location>
        <begin position="125"/>
        <end position="144"/>
    </location>
</feature>
<evidence type="ECO:0000256" key="2">
    <source>
        <dbReference type="ARBA" id="ARBA00007935"/>
    </source>
</evidence>
<dbReference type="GO" id="GO:0005886">
    <property type="term" value="C:plasma membrane"/>
    <property type="evidence" value="ECO:0007669"/>
    <property type="project" value="UniProtKB-SubCell"/>
</dbReference>
<evidence type="ECO:0000313" key="9">
    <source>
        <dbReference type="EMBL" id="MBB4905288.1"/>
    </source>
</evidence>
<evidence type="ECO:0000256" key="8">
    <source>
        <dbReference type="SAM" id="Phobius"/>
    </source>
</evidence>
<dbReference type="SUPFAM" id="SSF81345">
    <property type="entry name" value="ABC transporter involved in vitamin B12 uptake, BtuC"/>
    <property type="match status" value="1"/>
</dbReference>
<dbReference type="GO" id="GO:0022857">
    <property type="term" value="F:transmembrane transporter activity"/>
    <property type="evidence" value="ECO:0007669"/>
    <property type="project" value="InterPro"/>
</dbReference>
<keyword evidence="4" id="KW-1003">Cell membrane</keyword>
<dbReference type="AlphaFoldDB" id="A0A7W7Q1S6"/>
<protein>
    <submittedName>
        <fullName evidence="9">Iron complex transport system permease protein</fullName>
    </submittedName>
</protein>
<dbReference type="PANTHER" id="PTHR30472:SF24">
    <property type="entry name" value="FERRIC ENTEROBACTIN TRANSPORT SYSTEM PERMEASE PROTEIN FEPG"/>
    <property type="match status" value="1"/>
</dbReference>
<keyword evidence="3" id="KW-0813">Transport</keyword>
<dbReference type="CDD" id="cd06550">
    <property type="entry name" value="TM_ABC_iron-siderophores_like"/>
    <property type="match status" value="1"/>
</dbReference>
<feature type="transmembrane region" description="Helical" evidence="8">
    <location>
        <begin position="99"/>
        <end position="119"/>
    </location>
</feature>
<evidence type="ECO:0000256" key="5">
    <source>
        <dbReference type="ARBA" id="ARBA00022692"/>
    </source>
</evidence>
<evidence type="ECO:0000313" key="10">
    <source>
        <dbReference type="Proteomes" id="UP000520767"/>
    </source>
</evidence>
<evidence type="ECO:0000256" key="6">
    <source>
        <dbReference type="ARBA" id="ARBA00022989"/>
    </source>
</evidence>
<reference evidence="9 10" key="1">
    <citation type="submission" date="2020-08" db="EMBL/GenBank/DDBJ databases">
        <title>Genomic Encyclopedia of Type Strains, Phase III (KMG-III): the genomes of soil and plant-associated and newly described type strains.</title>
        <authorList>
            <person name="Whitman W."/>
        </authorList>
    </citation>
    <scope>NUCLEOTIDE SEQUENCE [LARGE SCALE GENOMIC DNA]</scope>
    <source>
        <strain evidence="9 10">CECT 8960</strain>
    </source>
</reference>
<feature type="transmembrane region" description="Helical" evidence="8">
    <location>
        <begin position="242"/>
        <end position="268"/>
    </location>
</feature>
<accession>A0A7W7Q1S6</accession>
<evidence type="ECO:0000256" key="3">
    <source>
        <dbReference type="ARBA" id="ARBA00022448"/>
    </source>
</evidence>
<comment type="caution">
    <text evidence="9">The sequence shown here is derived from an EMBL/GenBank/DDBJ whole genome shotgun (WGS) entry which is preliminary data.</text>
</comment>
<dbReference type="InterPro" id="IPR000522">
    <property type="entry name" value="ABC_transptr_permease_BtuC"/>
</dbReference>
<dbReference type="PANTHER" id="PTHR30472">
    <property type="entry name" value="FERRIC ENTEROBACTIN TRANSPORT SYSTEM PERMEASE PROTEIN"/>
    <property type="match status" value="1"/>
</dbReference>
<dbReference type="Proteomes" id="UP000520767">
    <property type="component" value="Unassembled WGS sequence"/>
</dbReference>
<keyword evidence="5 8" id="KW-0812">Transmembrane</keyword>
<sequence length="339" mass="33744">MTAHAVVAGVRRRARLTTLVLAVLAAALLLLALSVGTAVVSLPDVLSTLAGQGSRATDYIVLERRLPRAMTALLVGAAFGLSGAVLQSLLGNPLASPDVIGISAGAGASAVTAIVVFGAAGPPVALAALLGALLTAALMYVLAWRDGVTGYRLVLVGIGLAAILLSVTSYFMTRSQVTSAQDALVWLTGSLNESGLDELVPLAIALTILVPATAISARALDLLAFGDDTASGLGVEVRRTRLALLVCAVALAGTATAAAGPIAFVALLSAPIGRRLARDGGPALLPSALTGAVIVAAADFAAQHAPGLPQVPVGVLTGAIGAPYLLFLLARMNRGGHGG</sequence>
<dbReference type="InterPro" id="IPR037294">
    <property type="entry name" value="ABC_BtuC-like"/>
</dbReference>
<evidence type="ECO:0000256" key="1">
    <source>
        <dbReference type="ARBA" id="ARBA00004651"/>
    </source>
</evidence>
<keyword evidence="6 8" id="KW-1133">Transmembrane helix</keyword>
<name>A0A7W7Q1S6_9PSEU</name>
<feature type="transmembrane region" description="Helical" evidence="8">
    <location>
        <begin position="151"/>
        <end position="172"/>
    </location>
</feature>
<dbReference type="EMBL" id="JACHJQ010000002">
    <property type="protein sequence ID" value="MBB4905288.1"/>
    <property type="molecule type" value="Genomic_DNA"/>
</dbReference>
<feature type="transmembrane region" description="Helical" evidence="8">
    <location>
        <begin position="69"/>
        <end position="90"/>
    </location>
</feature>
<dbReference type="Gene3D" id="1.10.3470.10">
    <property type="entry name" value="ABC transporter involved in vitamin B12 uptake, BtuC"/>
    <property type="match status" value="1"/>
</dbReference>
<dbReference type="GO" id="GO:0033214">
    <property type="term" value="P:siderophore-iron import into cell"/>
    <property type="evidence" value="ECO:0007669"/>
    <property type="project" value="TreeGrafter"/>
</dbReference>
<comment type="similarity">
    <text evidence="2">Belongs to the binding-protein-dependent transport system permease family. FecCD subfamily.</text>
</comment>
<keyword evidence="7 8" id="KW-0472">Membrane</keyword>
<proteinExistence type="inferred from homology"/>
<feature type="transmembrane region" description="Helical" evidence="8">
    <location>
        <begin position="310"/>
        <end position="330"/>
    </location>
</feature>
<comment type="subcellular location">
    <subcellularLocation>
        <location evidence="1">Cell membrane</location>
        <topology evidence="1">Multi-pass membrane protein</topology>
    </subcellularLocation>
</comment>
<evidence type="ECO:0000256" key="4">
    <source>
        <dbReference type="ARBA" id="ARBA00022475"/>
    </source>
</evidence>
<organism evidence="9 10">
    <name type="scientific">Actinophytocola algeriensis</name>
    <dbReference type="NCBI Taxonomy" id="1768010"/>
    <lineage>
        <taxon>Bacteria</taxon>
        <taxon>Bacillati</taxon>
        <taxon>Actinomycetota</taxon>
        <taxon>Actinomycetes</taxon>
        <taxon>Pseudonocardiales</taxon>
        <taxon>Pseudonocardiaceae</taxon>
    </lineage>
</organism>
<dbReference type="RefSeq" id="WP_184809552.1">
    <property type="nucleotide sequence ID" value="NZ_JACHJQ010000002.1"/>
</dbReference>
<keyword evidence="10" id="KW-1185">Reference proteome</keyword>
<evidence type="ECO:0000256" key="7">
    <source>
        <dbReference type="ARBA" id="ARBA00023136"/>
    </source>
</evidence>